<dbReference type="CDD" id="cd08492">
    <property type="entry name" value="PBP2_NikA_DppA_OppA_like_15"/>
    <property type="match status" value="1"/>
</dbReference>
<dbReference type="Proteomes" id="UP000248627">
    <property type="component" value="Unassembled WGS sequence"/>
</dbReference>
<evidence type="ECO:0000313" key="2">
    <source>
        <dbReference type="Proteomes" id="UP000248627"/>
    </source>
</evidence>
<gene>
    <name evidence="1" type="ORF">C1I93_00355</name>
</gene>
<dbReference type="Gene3D" id="3.10.105.10">
    <property type="entry name" value="Dipeptide-binding Protein, Domain 3"/>
    <property type="match status" value="1"/>
</dbReference>
<sequence>MHRALPSSRWIRGIRRPTSRIVLPTVLTLAAGLGLTACSSSADSEAKASAPVQGGTLRFAVHTQPTNLDPHSSPSDVTALLTRHVVDSLVAIDAEGKIKPWLATSWTVSPDQRSYTFTLRDGVRFSDGTSFDAAAVKANLDHVVDPKTKSALAAGLIPAYERTEVLDPLTAKVTFSRPHAPFLASLSTPYLGIQSPAALARGQEALARNVVGSGPFVMESFEPGKLVTYRRNPDYAWPPQDAELKGPAYLDRLEISIIPEDSIRVGALSSGQVDAIGGVPSVSVKQLEANPNITVQRQQASGGNYNYYPNTSAGPFADVRVRQAFRVGIDFATIVKSLYFGVYEPATSPIAAVTVGYDPGTRDLQRHDPQAAAALLDQAGWTGRDDEGYRTRDGQRLVVRWMFVRAIAREQRPVLAEQVQAAARKIGIDVQFLDVTLSTYPGIAARGDYDLADFSWQRIDADALRDLFHSTNVPTETGSGANAARYQDKQVDAWLDRTLETGDPAERAELYASIQRKVLEDAAVFPVYSPSYVFATSKRANGISWEQPAYPAFYGAWTTGE</sequence>
<dbReference type="AlphaFoldDB" id="A0A2W2CRI5"/>
<dbReference type="InterPro" id="IPR039424">
    <property type="entry name" value="SBP_5"/>
</dbReference>
<dbReference type="Gene3D" id="3.40.190.10">
    <property type="entry name" value="Periplasmic binding protein-like II"/>
    <property type="match status" value="1"/>
</dbReference>
<name>A0A2W2CRI5_9ACTN</name>
<protein>
    <submittedName>
        <fullName evidence="1">Peptide ABC transporter substrate-binding protein</fullName>
    </submittedName>
</protein>
<dbReference type="InterPro" id="IPR000914">
    <property type="entry name" value="SBP_5_dom"/>
</dbReference>
<dbReference type="EMBL" id="POTX01000001">
    <property type="protein sequence ID" value="PZG01203.1"/>
    <property type="molecule type" value="Genomic_DNA"/>
</dbReference>
<keyword evidence="2" id="KW-1185">Reference proteome</keyword>
<dbReference type="SUPFAM" id="SSF53850">
    <property type="entry name" value="Periplasmic binding protein-like II"/>
    <property type="match status" value="1"/>
</dbReference>
<dbReference type="InterPro" id="IPR030678">
    <property type="entry name" value="Peptide/Ni-bd"/>
</dbReference>
<dbReference type="Pfam" id="PF00496">
    <property type="entry name" value="SBP_bac_5"/>
    <property type="match status" value="1"/>
</dbReference>
<evidence type="ECO:0000313" key="1">
    <source>
        <dbReference type="EMBL" id="PZG01203.1"/>
    </source>
</evidence>
<dbReference type="GO" id="GO:0015833">
    <property type="term" value="P:peptide transport"/>
    <property type="evidence" value="ECO:0007669"/>
    <property type="project" value="TreeGrafter"/>
</dbReference>
<dbReference type="PANTHER" id="PTHR30290">
    <property type="entry name" value="PERIPLASMIC BINDING COMPONENT OF ABC TRANSPORTER"/>
    <property type="match status" value="1"/>
</dbReference>
<proteinExistence type="predicted"/>
<dbReference type="GO" id="GO:1904680">
    <property type="term" value="F:peptide transmembrane transporter activity"/>
    <property type="evidence" value="ECO:0007669"/>
    <property type="project" value="TreeGrafter"/>
</dbReference>
<dbReference type="OrthoDB" id="9046151at2"/>
<organism evidence="1 2">
    <name type="scientific">Micromonospora endophytica</name>
    <dbReference type="NCBI Taxonomy" id="515350"/>
    <lineage>
        <taxon>Bacteria</taxon>
        <taxon>Bacillati</taxon>
        <taxon>Actinomycetota</taxon>
        <taxon>Actinomycetes</taxon>
        <taxon>Micromonosporales</taxon>
        <taxon>Micromonosporaceae</taxon>
        <taxon>Micromonospora</taxon>
    </lineage>
</organism>
<accession>A0A2W2CRI5</accession>
<dbReference type="RefSeq" id="WP_111241152.1">
    <property type="nucleotide sequence ID" value="NZ_AP023358.1"/>
</dbReference>
<dbReference type="GO" id="GO:0042597">
    <property type="term" value="C:periplasmic space"/>
    <property type="evidence" value="ECO:0007669"/>
    <property type="project" value="UniProtKB-ARBA"/>
</dbReference>
<dbReference type="GO" id="GO:0043190">
    <property type="term" value="C:ATP-binding cassette (ABC) transporter complex"/>
    <property type="evidence" value="ECO:0007669"/>
    <property type="project" value="InterPro"/>
</dbReference>
<dbReference type="PIRSF" id="PIRSF002741">
    <property type="entry name" value="MppA"/>
    <property type="match status" value="1"/>
</dbReference>
<reference evidence="1 2" key="1">
    <citation type="submission" date="2018-01" db="EMBL/GenBank/DDBJ databases">
        <title>Draft genome sequence of Jishengella endophytica.</title>
        <authorList>
            <person name="Sahin N."/>
            <person name="Ay H."/>
            <person name="Saygin H."/>
        </authorList>
    </citation>
    <scope>NUCLEOTIDE SEQUENCE [LARGE SCALE GENOMIC DNA]</scope>
    <source>
        <strain evidence="1 2">DSM 45430</strain>
    </source>
</reference>
<comment type="caution">
    <text evidence="1">The sequence shown here is derived from an EMBL/GenBank/DDBJ whole genome shotgun (WGS) entry which is preliminary data.</text>
</comment>